<gene>
    <name evidence="1" type="ORF">GPECTOR_69g397</name>
</gene>
<evidence type="ECO:0000313" key="2">
    <source>
        <dbReference type="Proteomes" id="UP000075714"/>
    </source>
</evidence>
<organism evidence="1 2">
    <name type="scientific">Gonium pectorale</name>
    <name type="common">Green alga</name>
    <dbReference type="NCBI Taxonomy" id="33097"/>
    <lineage>
        <taxon>Eukaryota</taxon>
        <taxon>Viridiplantae</taxon>
        <taxon>Chlorophyta</taxon>
        <taxon>core chlorophytes</taxon>
        <taxon>Chlorophyceae</taxon>
        <taxon>CS clade</taxon>
        <taxon>Chlamydomonadales</taxon>
        <taxon>Volvocaceae</taxon>
        <taxon>Gonium</taxon>
    </lineage>
</organism>
<protein>
    <submittedName>
        <fullName evidence="1">Uncharacterized protein</fullName>
    </submittedName>
</protein>
<accession>A0A150G3A9</accession>
<dbReference type="AlphaFoldDB" id="A0A150G3A9"/>
<evidence type="ECO:0000313" key="1">
    <source>
        <dbReference type="EMBL" id="KXZ44304.1"/>
    </source>
</evidence>
<dbReference type="EMBL" id="LSYV01000070">
    <property type="protein sequence ID" value="KXZ44304.1"/>
    <property type="molecule type" value="Genomic_DNA"/>
</dbReference>
<dbReference type="SUPFAM" id="SSF53448">
    <property type="entry name" value="Nucleotide-diphospho-sugar transferases"/>
    <property type="match status" value="1"/>
</dbReference>
<dbReference type="OrthoDB" id="510924at2759"/>
<name>A0A150G3A9_GONPE</name>
<dbReference type="STRING" id="33097.A0A150G3A9"/>
<reference evidence="2" key="1">
    <citation type="journal article" date="2016" name="Nat. Commun.">
        <title>The Gonium pectorale genome demonstrates co-option of cell cycle regulation during the evolution of multicellularity.</title>
        <authorList>
            <person name="Hanschen E.R."/>
            <person name="Marriage T.N."/>
            <person name="Ferris P.J."/>
            <person name="Hamaji T."/>
            <person name="Toyoda A."/>
            <person name="Fujiyama A."/>
            <person name="Neme R."/>
            <person name="Noguchi H."/>
            <person name="Minakuchi Y."/>
            <person name="Suzuki M."/>
            <person name="Kawai-Toyooka H."/>
            <person name="Smith D.R."/>
            <person name="Sparks H."/>
            <person name="Anderson J."/>
            <person name="Bakaric R."/>
            <person name="Luria V."/>
            <person name="Karger A."/>
            <person name="Kirschner M.W."/>
            <person name="Durand P.M."/>
            <person name="Michod R.E."/>
            <person name="Nozaki H."/>
            <person name="Olson B.J."/>
        </authorList>
    </citation>
    <scope>NUCLEOTIDE SEQUENCE [LARGE SCALE GENOMIC DNA]</scope>
    <source>
        <strain evidence="2">NIES-2863</strain>
    </source>
</reference>
<sequence>MTAGCYAADADYNSDISPDETIVCFVIRTYWAHGDTWGDKSLRKIIGSLQGQTVGRWEAMLVVMDNRPFPELRRIVRDLNDSRVWVHAEWINYKYNPKDGGQWAKNYHNKLYNLTDIAIRACPERARWVVVTNGDNTYDRKFVETVFSAPADADVVAIDFYSRYQRPTASPCERFEDGEGLPPCKENGMRFCQTDLAANAYHLQRLITEDRRFGVVDPTGSHGANDGVMAQILKSAGWKIHYVHGKCLVNHAPSPQQCALLGGIWDDSVMSLPQSFGGSCVSVKSVADRMRAHPDLYELLELNVTFDPNSFNYASHKFIELRCLRLANRSGWHQGRASGIPAASG</sequence>
<dbReference type="Proteomes" id="UP000075714">
    <property type="component" value="Unassembled WGS sequence"/>
</dbReference>
<dbReference type="InterPro" id="IPR029044">
    <property type="entry name" value="Nucleotide-diphossugar_trans"/>
</dbReference>
<comment type="caution">
    <text evidence="1">The sequence shown here is derived from an EMBL/GenBank/DDBJ whole genome shotgun (WGS) entry which is preliminary data.</text>
</comment>
<keyword evidence="2" id="KW-1185">Reference proteome</keyword>
<proteinExistence type="predicted"/>